<dbReference type="NCBIfam" id="TIGR04183">
    <property type="entry name" value="Por_Secre_tail"/>
    <property type="match status" value="1"/>
</dbReference>
<evidence type="ECO:0000313" key="3">
    <source>
        <dbReference type="EMBL" id="TBH73362.1"/>
    </source>
</evidence>
<sequence>MFRLLFIFLLLGCFSASAQSINPMTFNVGGSVSKTLDYSVGETASIAYFQSSNQISLSSGFIQSYTPLVTGIVNQVLEAGEEFALFPNPATDYIRLKGALSQPGFIEFHLIDQQGRILETYPSTYYINYLEKEINISSLQGGTYFLRLIYSSSNDFKQALSFKFSKII</sequence>
<reference evidence="3 4" key="1">
    <citation type="submission" date="2019-02" db="EMBL/GenBank/DDBJ databases">
        <title>Genome of a new Bacteroidetes strain.</title>
        <authorList>
            <person name="Pitt A."/>
        </authorList>
    </citation>
    <scope>NUCLEOTIDE SEQUENCE [LARGE SCALE GENOMIC DNA]</scope>
    <source>
        <strain evidence="3 4">103A-SOEBACH</strain>
    </source>
</reference>
<name>A0A4Q9BB76_9BACT</name>
<evidence type="ECO:0000313" key="4">
    <source>
        <dbReference type="Proteomes" id="UP000293583"/>
    </source>
</evidence>
<dbReference type="Pfam" id="PF18962">
    <property type="entry name" value="Por_Secre_tail"/>
    <property type="match status" value="1"/>
</dbReference>
<dbReference type="Proteomes" id="UP000293583">
    <property type="component" value="Unassembled WGS sequence"/>
</dbReference>
<organism evidence="3 4">
    <name type="scientific">Aquirufa antheringensis</name>
    <dbReference type="NCBI Taxonomy" id="2516559"/>
    <lineage>
        <taxon>Bacteria</taxon>
        <taxon>Pseudomonadati</taxon>
        <taxon>Bacteroidota</taxon>
        <taxon>Cytophagia</taxon>
        <taxon>Cytophagales</taxon>
        <taxon>Flectobacillaceae</taxon>
        <taxon>Aquirufa</taxon>
    </lineage>
</organism>
<proteinExistence type="predicted"/>
<accession>A0A4Q9BB76</accession>
<dbReference type="InterPro" id="IPR026444">
    <property type="entry name" value="Secre_tail"/>
</dbReference>
<evidence type="ECO:0000256" key="1">
    <source>
        <dbReference type="SAM" id="SignalP"/>
    </source>
</evidence>
<gene>
    <name evidence="3" type="ORF">EWU20_08300</name>
</gene>
<feature type="signal peptide" evidence="1">
    <location>
        <begin position="1"/>
        <end position="18"/>
    </location>
</feature>
<feature type="chain" id="PRO_5020485277" evidence="1">
    <location>
        <begin position="19"/>
        <end position="168"/>
    </location>
</feature>
<keyword evidence="4" id="KW-1185">Reference proteome</keyword>
<dbReference type="AlphaFoldDB" id="A0A4Q9BB76"/>
<protein>
    <submittedName>
        <fullName evidence="3">T9SS type A sorting domain-containing protein</fullName>
    </submittedName>
</protein>
<feature type="domain" description="Secretion system C-terminal sorting" evidence="2">
    <location>
        <begin position="85"/>
        <end position="153"/>
    </location>
</feature>
<keyword evidence="1" id="KW-0732">Signal</keyword>
<evidence type="ECO:0000259" key="2">
    <source>
        <dbReference type="Pfam" id="PF18962"/>
    </source>
</evidence>
<dbReference type="EMBL" id="SEWY01000003">
    <property type="protein sequence ID" value="TBH73362.1"/>
    <property type="molecule type" value="Genomic_DNA"/>
</dbReference>
<comment type="caution">
    <text evidence="3">The sequence shown here is derived from an EMBL/GenBank/DDBJ whole genome shotgun (WGS) entry which is preliminary data.</text>
</comment>